<keyword evidence="3" id="KW-1185">Reference proteome</keyword>
<accession>A0A816CVF8</accession>
<dbReference type="EMBL" id="CAJNOL010007274">
    <property type="protein sequence ID" value="CAF1626721.1"/>
    <property type="molecule type" value="Genomic_DNA"/>
</dbReference>
<comment type="caution">
    <text evidence="2">The sequence shown here is derived from an EMBL/GenBank/DDBJ whole genome shotgun (WGS) entry which is preliminary data.</text>
</comment>
<name>A0A816CVF8_9BILA</name>
<dbReference type="Proteomes" id="UP000663870">
    <property type="component" value="Unassembled WGS sequence"/>
</dbReference>
<protein>
    <submittedName>
        <fullName evidence="2">Uncharacterized protein</fullName>
    </submittedName>
</protein>
<organism evidence="2 3">
    <name type="scientific">Rotaria sordida</name>
    <dbReference type="NCBI Taxonomy" id="392033"/>
    <lineage>
        <taxon>Eukaryota</taxon>
        <taxon>Metazoa</taxon>
        <taxon>Spiralia</taxon>
        <taxon>Gnathifera</taxon>
        <taxon>Rotifera</taxon>
        <taxon>Eurotatoria</taxon>
        <taxon>Bdelloidea</taxon>
        <taxon>Philodinida</taxon>
        <taxon>Philodinidae</taxon>
        <taxon>Rotaria</taxon>
    </lineage>
</organism>
<proteinExistence type="predicted"/>
<sequence>MAGRGRGRAPGEYISLPPNAASHVDAYFEYRA</sequence>
<dbReference type="Proteomes" id="UP000663854">
    <property type="component" value="Unassembled WGS sequence"/>
</dbReference>
<reference evidence="2" key="1">
    <citation type="submission" date="2021-02" db="EMBL/GenBank/DDBJ databases">
        <authorList>
            <person name="Nowell W R."/>
        </authorList>
    </citation>
    <scope>NUCLEOTIDE SEQUENCE</scope>
</reference>
<gene>
    <name evidence="2" type="ORF">JXQ802_LOCUS51264</name>
    <name evidence="1" type="ORF">PYM288_LOCUS35042</name>
</gene>
<evidence type="ECO:0000313" key="1">
    <source>
        <dbReference type="EMBL" id="CAF1408574.1"/>
    </source>
</evidence>
<feature type="non-terminal residue" evidence="2">
    <location>
        <position position="32"/>
    </location>
</feature>
<dbReference type="AlphaFoldDB" id="A0A816CVF8"/>
<dbReference type="EMBL" id="CAJNOH010005756">
    <property type="protein sequence ID" value="CAF1408574.1"/>
    <property type="molecule type" value="Genomic_DNA"/>
</dbReference>
<evidence type="ECO:0000313" key="2">
    <source>
        <dbReference type="EMBL" id="CAF1626721.1"/>
    </source>
</evidence>
<evidence type="ECO:0000313" key="3">
    <source>
        <dbReference type="Proteomes" id="UP000663870"/>
    </source>
</evidence>